<evidence type="ECO:0000313" key="3">
    <source>
        <dbReference type="Proteomes" id="UP001523369"/>
    </source>
</evidence>
<feature type="transmembrane region" description="Helical" evidence="1">
    <location>
        <begin position="7"/>
        <end position="28"/>
    </location>
</feature>
<keyword evidence="1" id="KW-1133">Transmembrane helix</keyword>
<evidence type="ECO:0000256" key="1">
    <source>
        <dbReference type="SAM" id="Phobius"/>
    </source>
</evidence>
<sequence>MTAPLRLTVIALVVLVCGLAGLGFSLLASPYDNPDTDSGGWFFVFLSVAVAGLTVGTLRGSFRAWLAVCIIAALVVLVPAAFWLSEAVDDLADAPEDTI</sequence>
<feature type="transmembrane region" description="Helical" evidence="1">
    <location>
        <begin position="40"/>
        <end position="58"/>
    </location>
</feature>
<keyword evidence="3" id="KW-1185">Reference proteome</keyword>
<comment type="caution">
    <text evidence="2">The sequence shown here is derived from an EMBL/GenBank/DDBJ whole genome shotgun (WGS) entry which is preliminary data.</text>
</comment>
<reference evidence="2 3" key="1">
    <citation type="submission" date="2022-06" db="EMBL/GenBank/DDBJ databases">
        <title>New Species of the Genus Actinoplanes, ActinopZanes ferrugineus.</title>
        <authorList>
            <person name="Ding P."/>
        </authorList>
    </citation>
    <scope>NUCLEOTIDE SEQUENCE [LARGE SCALE GENOMIC DNA]</scope>
    <source>
        <strain evidence="2 3">TRM88003</strain>
    </source>
</reference>
<keyword evidence="1" id="KW-0472">Membrane</keyword>
<name>A0ABT1DHK7_9ACTN</name>
<accession>A0ABT1DHK7</accession>
<dbReference type="EMBL" id="JAMYJR010000003">
    <property type="protein sequence ID" value="MCO8270312.1"/>
    <property type="molecule type" value="Genomic_DNA"/>
</dbReference>
<proteinExistence type="predicted"/>
<organism evidence="2 3">
    <name type="scientific">Paractinoplanes aksuensis</name>
    <dbReference type="NCBI Taxonomy" id="2939490"/>
    <lineage>
        <taxon>Bacteria</taxon>
        <taxon>Bacillati</taxon>
        <taxon>Actinomycetota</taxon>
        <taxon>Actinomycetes</taxon>
        <taxon>Micromonosporales</taxon>
        <taxon>Micromonosporaceae</taxon>
        <taxon>Paractinoplanes</taxon>
    </lineage>
</organism>
<dbReference type="RefSeq" id="WP_253236426.1">
    <property type="nucleotide sequence ID" value="NZ_JAMYJR010000003.1"/>
</dbReference>
<protein>
    <submittedName>
        <fullName evidence="2">Uncharacterized protein</fullName>
    </submittedName>
</protein>
<keyword evidence="1" id="KW-0812">Transmembrane</keyword>
<evidence type="ECO:0000313" key="2">
    <source>
        <dbReference type="EMBL" id="MCO8270312.1"/>
    </source>
</evidence>
<feature type="transmembrane region" description="Helical" evidence="1">
    <location>
        <begin position="65"/>
        <end position="84"/>
    </location>
</feature>
<gene>
    <name evidence="2" type="ORF">M1L60_06850</name>
</gene>
<dbReference type="Proteomes" id="UP001523369">
    <property type="component" value="Unassembled WGS sequence"/>
</dbReference>